<dbReference type="Gene3D" id="2.160.20.20">
    <property type="match status" value="1"/>
</dbReference>
<evidence type="ECO:0000256" key="1">
    <source>
        <dbReference type="ARBA" id="ARBA00022729"/>
    </source>
</evidence>
<keyword evidence="4" id="KW-1185">Reference proteome</keyword>
<dbReference type="NCBIfam" id="TIGR02601">
    <property type="entry name" value="autotrns_rpt"/>
    <property type="match status" value="1"/>
</dbReference>
<evidence type="ECO:0000313" key="3">
    <source>
        <dbReference type="EMBL" id="EIM98622.1"/>
    </source>
</evidence>
<dbReference type="EMBL" id="AKAU01000114">
    <property type="protein sequence ID" value="EIM98622.1"/>
    <property type="molecule type" value="Genomic_DNA"/>
</dbReference>
<dbReference type="Pfam" id="PF16168">
    <property type="entry name" value="AIDA"/>
    <property type="match status" value="1"/>
</dbReference>
<dbReference type="SUPFAM" id="SSF51126">
    <property type="entry name" value="Pectin lyase-like"/>
    <property type="match status" value="1"/>
</dbReference>
<dbReference type="InterPro" id="IPR013425">
    <property type="entry name" value="Autotrns_rpt"/>
</dbReference>
<dbReference type="SUPFAM" id="SSF103515">
    <property type="entry name" value="Autotransporter"/>
    <property type="match status" value="1"/>
</dbReference>
<dbReference type="SMART" id="SM00869">
    <property type="entry name" value="Autotransporter"/>
    <property type="match status" value="1"/>
</dbReference>
<gene>
    <name evidence="3" type="ORF">WQE_22938</name>
</gene>
<dbReference type="Gene3D" id="2.40.128.130">
    <property type="entry name" value="Autotransporter beta-domain"/>
    <property type="match status" value="1"/>
</dbReference>
<dbReference type="InterPro" id="IPR005546">
    <property type="entry name" value="Autotransporte_beta"/>
</dbReference>
<dbReference type="InterPro" id="IPR012332">
    <property type="entry name" value="Autotransporter_pectin_lyase_C"/>
</dbReference>
<dbReference type="NCBIfam" id="TIGR04415">
    <property type="entry name" value="O_hepto_targRPT"/>
    <property type="match status" value="3"/>
</dbReference>
<dbReference type="RefSeq" id="WP_007585110.1">
    <property type="nucleotide sequence ID" value="NZ_AKAU01000114.1"/>
</dbReference>
<name>A0ABN0FIW3_9BURK</name>
<sequence length="616" mass="61414">TVSSGGVTSGTMVASGGTQDVLSGGTANGSIVASGGLQTVSSGASVSGTQVLSGGTQHLFGSLTNPVVSAGGTLTIGQGTAAGELVGNTVNDGLLVFNRPDAITYMGNVTGAGRIEQQGTGTVVLNGDSHLFTGATEVMTGTLAVGDIDNPGARLGGDVIVDAPGTLRGHGSIAGSVTNNGVVMPGGSIGTLTVGGNYTQASSATLAIEVSPTSGSQLRVGGAATLNGGLRIVYDPGTYQATRYAIVTANAGVNGRFTNVSSTLASGANLGALQQSVEYAANEVDLVLSGLGQQPPADSAPTGVTIVAPTDTSIYTALGTTLALSAQATNAALLERVALSGYEMVGKSVWVNATGSQTKVHGTGSAPGFEARNYGFIAGLDNRVGASTVGVAGSYNHNDISEDGTGDSGTTDSLRAALYGARTFGPVDVSATVGAGVDFLSQKRPFGTVGTAEGDHVGQEASAAAQAALPLALGGVKVTPRIGMRFSYLHANGFGESGANGQDLTVGTDNVRSLQPYAQISFDKDFGNQLRPMNLELRVGYARELLGTGRTVTVGAQDGTLFAASGTTLPRDQLTAGVSLGMQPTKALSVSIDYDALIATGHASAQAAHLQVGYRF</sequence>
<evidence type="ECO:0000259" key="2">
    <source>
        <dbReference type="PROSITE" id="PS51208"/>
    </source>
</evidence>
<feature type="domain" description="Autotransporter" evidence="2">
    <location>
        <begin position="342"/>
        <end position="616"/>
    </location>
</feature>
<dbReference type="PROSITE" id="PS51208">
    <property type="entry name" value="AUTOTRANSPORTER"/>
    <property type="match status" value="1"/>
</dbReference>
<reference evidence="3 4" key="1">
    <citation type="journal article" date="2012" name="J. Bacteriol.">
        <title>Draft Genome Sequence of the Soil Bacterium Burkholderia terrae Strain BS001, Which Interacts with Fungal Surface Structures.</title>
        <authorList>
            <person name="Nazir R."/>
            <person name="Hansen M.A."/>
            <person name="Sorensen S."/>
            <person name="van Elsas J.D."/>
        </authorList>
    </citation>
    <scope>NUCLEOTIDE SEQUENCE [LARGE SCALE GENOMIC DNA]</scope>
    <source>
        <strain evidence="3 4">BS001</strain>
    </source>
</reference>
<dbReference type="Proteomes" id="UP000004980">
    <property type="component" value="Unassembled WGS sequence"/>
</dbReference>
<dbReference type="InterPro" id="IPR036709">
    <property type="entry name" value="Autotransporte_beta_dom_sf"/>
</dbReference>
<evidence type="ECO:0000313" key="4">
    <source>
        <dbReference type="Proteomes" id="UP000004980"/>
    </source>
</evidence>
<accession>A0ABN0FIW3</accession>
<protein>
    <submittedName>
        <fullName evidence="3">Outer membrane autotransporter</fullName>
    </submittedName>
</protein>
<keyword evidence="1" id="KW-0732">Signal</keyword>
<organism evidence="3 4">
    <name type="scientific">Paraburkholderia hospita</name>
    <dbReference type="NCBI Taxonomy" id="169430"/>
    <lineage>
        <taxon>Bacteria</taxon>
        <taxon>Pseudomonadati</taxon>
        <taxon>Pseudomonadota</taxon>
        <taxon>Betaproteobacteria</taxon>
        <taxon>Burkholderiales</taxon>
        <taxon>Burkholderiaceae</taxon>
        <taxon>Paraburkholderia</taxon>
    </lineage>
</organism>
<dbReference type="InterPro" id="IPR030930">
    <property type="entry name" value="AIDA"/>
</dbReference>
<dbReference type="Pfam" id="PF03797">
    <property type="entry name" value="Autotransporter"/>
    <property type="match status" value="1"/>
</dbReference>
<comment type="caution">
    <text evidence="3">The sequence shown here is derived from an EMBL/GenBank/DDBJ whole genome shotgun (WGS) entry which is preliminary data.</text>
</comment>
<dbReference type="InterPro" id="IPR011050">
    <property type="entry name" value="Pectin_lyase_fold/virulence"/>
</dbReference>
<feature type="non-terminal residue" evidence="3">
    <location>
        <position position="1"/>
    </location>
</feature>
<proteinExistence type="predicted"/>